<evidence type="ECO:0000259" key="2">
    <source>
        <dbReference type="Pfam" id="PF02517"/>
    </source>
</evidence>
<dbReference type="EMBL" id="JAAQTL010000001">
    <property type="protein sequence ID" value="NID14514.1"/>
    <property type="molecule type" value="Genomic_DNA"/>
</dbReference>
<feature type="transmembrane region" description="Helical" evidence="1">
    <location>
        <begin position="167"/>
        <end position="189"/>
    </location>
</feature>
<dbReference type="GO" id="GO:0008237">
    <property type="term" value="F:metallopeptidase activity"/>
    <property type="evidence" value="ECO:0007669"/>
    <property type="project" value="UniProtKB-KW"/>
</dbReference>
<dbReference type="InterPro" id="IPR003675">
    <property type="entry name" value="Rce1/LyrA-like_dom"/>
</dbReference>
<organism evidence="3 4">
    <name type="scientific">Luteibacter yeojuensis</name>
    <dbReference type="NCBI Taxonomy" id="345309"/>
    <lineage>
        <taxon>Bacteria</taxon>
        <taxon>Pseudomonadati</taxon>
        <taxon>Pseudomonadota</taxon>
        <taxon>Gammaproteobacteria</taxon>
        <taxon>Lysobacterales</taxon>
        <taxon>Rhodanobacteraceae</taxon>
        <taxon>Luteibacter</taxon>
    </lineage>
</organism>
<gene>
    <name evidence="3" type="ORF">HBF32_03430</name>
</gene>
<sequence length="263" mass="28398">MKSFFHIAGYFLLVALSAFGGSLATTLLVPVTAGPMVAWFAKCALVMCLVVALTWVYLRRGGSTWARYGLTRRAWWQVPTGLAGGLLLALAWSIPIYLASPFHWTSNPGFSGTAFVLGTLASIGMGIAEEVGYRTYGMYFLLRSIGAVMAVLVPTAIFVGMHMAGGVPWLAALLVVGSASVMYGCLMLATRSLPFVAAFHIANNLGQDAWLRTSAGSLWQPVFRSDIPADSQPLIWVGMMVLNALVACVAWRVWRLRTRPSSD</sequence>
<dbReference type="GO" id="GO:0004175">
    <property type="term" value="F:endopeptidase activity"/>
    <property type="evidence" value="ECO:0007669"/>
    <property type="project" value="UniProtKB-ARBA"/>
</dbReference>
<keyword evidence="3" id="KW-0378">Hydrolase</keyword>
<proteinExistence type="predicted"/>
<name>A0A7X5QSE9_9GAMM</name>
<feature type="transmembrane region" description="Helical" evidence="1">
    <location>
        <begin position="234"/>
        <end position="254"/>
    </location>
</feature>
<feature type="transmembrane region" description="Helical" evidence="1">
    <location>
        <begin position="78"/>
        <end position="98"/>
    </location>
</feature>
<dbReference type="GO" id="GO:0006508">
    <property type="term" value="P:proteolysis"/>
    <property type="evidence" value="ECO:0007669"/>
    <property type="project" value="UniProtKB-KW"/>
</dbReference>
<feature type="transmembrane region" description="Helical" evidence="1">
    <location>
        <begin position="36"/>
        <end position="58"/>
    </location>
</feature>
<evidence type="ECO:0000256" key="1">
    <source>
        <dbReference type="SAM" id="Phobius"/>
    </source>
</evidence>
<keyword evidence="1" id="KW-0472">Membrane</keyword>
<accession>A0A7X5QSE9</accession>
<feature type="transmembrane region" description="Helical" evidence="1">
    <location>
        <begin position="140"/>
        <end position="161"/>
    </location>
</feature>
<comment type="caution">
    <text evidence="3">The sequence shown here is derived from an EMBL/GenBank/DDBJ whole genome shotgun (WGS) entry which is preliminary data.</text>
</comment>
<feature type="domain" description="CAAX prenyl protease 2/Lysostaphin resistance protein A-like" evidence="2">
    <location>
        <begin position="114"/>
        <end position="205"/>
    </location>
</feature>
<keyword evidence="3" id="KW-0482">Metalloprotease</keyword>
<reference evidence="3 4" key="1">
    <citation type="journal article" date="2006" name="Int. J. Syst. Evol. Microbiol.">
        <title>Dyella yeojuensis sp. nov., isolated from greenhouse soil in Korea.</title>
        <authorList>
            <person name="Kim B.Y."/>
            <person name="Weon H.Y."/>
            <person name="Lee K.H."/>
            <person name="Seok S.J."/>
            <person name="Kwon S.W."/>
            <person name="Go S.J."/>
            <person name="Stackebrandt E."/>
        </authorList>
    </citation>
    <scope>NUCLEOTIDE SEQUENCE [LARGE SCALE GENOMIC DNA]</scope>
    <source>
        <strain evidence="3 4">DSM 17673</strain>
    </source>
</reference>
<dbReference type="AlphaFoldDB" id="A0A7X5QSE9"/>
<keyword evidence="1" id="KW-0812">Transmembrane</keyword>
<dbReference type="GO" id="GO:0080120">
    <property type="term" value="P:CAAX-box protein maturation"/>
    <property type="evidence" value="ECO:0007669"/>
    <property type="project" value="UniProtKB-ARBA"/>
</dbReference>
<keyword evidence="4" id="KW-1185">Reference proteome</keyword>
<dbReference type="RefSeq" id="WP_166698224.1">
    <property type="nucleotide sequence ID" value="NZ_JAAQTL010000001.1"/>
</dbReference>
<feature type="transmembrane region" description="Helical" evidence="1">
    <location>
        <begin position="110"/>
        <end position="128"/>
    </location>
</feature>
<evidence type="ECO:0000313" key="3">
    <source>
        <dbReference type="EMBL" id="NID14514.1"/>
    </source>
</evidence>
<protein>
    <submittedName>
        <fullName evidence="3">CPBP family intramembrane metalloprotease</fullName>
    </submittedName>
</protein>
<dbReference type="Proteomes" id="UP000518878">
    <property type="component" value="Unassembled WGS sequence"/>
</dbReference>
<keyword evidence="3" id="KW-0645">Protease</keyword>
<dbReference type="Pfam" id="PF02517">
    <property type="entry name" value="Rce1-like"/>
    <property type="match status" value="1"/>
</dbReference>
<evidence type="ECO:0000313" key="4">
    <source>
        <dbReference type="Proteomes" id="UP000518878"/>
    </source>
</evidence>
<keyword evidence="1" id="KW-1133">Transmembrane helix</keyword>